<dbReference type="Pfam" id="PF01966">
    <property type="entry name" value="HD"/>
    <property type="match status" value="1"/>
</dbReference>
<dbReference type="RefSeq" id="WP_177677709.1">
    <property type="nucleotide sequence ID" value="NZ_JACRSU010000003.1"/>
</dbReference>
<dbReference type="AlphaFoldDB" id="A0A926DNJ4"/>
<organism evidence="2 3">
    <name type="scientific">Congzhengia minquanensis</name>
    <dbReference type="NCBI Taxonomy" id="2763657"/>
    <lineage>
        <taxon>Bacteria</taxon>
        <taxon>Bacillati</taxon>
        <taxon>Bacillota</taxon>
        <taxon>Clostridia</taxon>
        <taxon>Eubacteriales</taxon>
        <taxon>Oscillospiraceae</taxon>
        <taxon>Congzhengia</taxon>
    </lineage>
</organism>
<comment type="caution">
    <text evidence="2">The sequence shown here is derived from an EMBL/GenBank/DDBJ whole genome shotgun (WGS) entry which is preliminary data.</text>
</comment>
<evidence type="ECO:0000313" key="3">
    <source>
        <dbReference type="Proteomes" id="UP000611762"/>
    </source>
</evidence>
<dbReference type="EMBL" id="JACRSU010000003">
    <property type="protein sequence ID" value="MBC8541121.1"/>
    <property type="molecule type" value="Genomic_DNA"/>
</dbReference>
<dbReference type="Gene3D" id="1.10.3210.10">
    <property type="entry name" value="Hypothetical protein af1432"/>
    <property type="match status" value="1"/>
</dbReference>
<gene>
    <name evidence="2" type="ORF">H8698_09065</name>
</gene>
<sequence>MTLEKYVETLVEQYGGDILSSDCMQAEKKHIQHGCTSIFEHSYNVACLSLYLAFKFHIDVNKKNLVRGALLHDYFMYDWHTAGRWHNFHGFTHAKCALRNASRDFDLNAIEKNIIVRHMFPLNLIPPKHKEGFIVCIADKISAVAETFSLKIPIFN</sequence>
<evidence type="ECO:0000259" key="1">
    <source>
        <dbReference type="SMART" id="SM00471"/>
    </source>
</evidence>
<dbReference type="SUPFAM" id="SSF109604">
    <property type="entry name" value="HD-domain/PDEase-like"/>
    <property type="match status" value="1"/>
</dbReference>
<accession>A0A926DNJ4</accession>
<dbReference type="InterPro" id="IPR003607">
    <property type="entry name" value="HD/PDEase_dom"/>
</dbReference>
<dbReference type="CDD" id="cd00077">
    <property type="entry name" value="HDc"/>
    <property type="match status" value="1"/>
</dbReference>
<feature type="domain" description="HD/PDEase" evidence="1">
    <location>
        <begin position="34"/>
        <end position="153"/>
    </location>
</feature>
<dbReference type="SMART" id="SM00471">
    <property type="entry name" value="HDc"/>
    <property type="match status" value="1"/>
</dbReference>
<name>A0A926DNJ4_9FIRM</name>
<proteinExistence type="predicted"/>
<protein>
    <submittedName>
        <fullName evidence="2">HD domain-containing protein</fullName>
    </submittedName>
</protein>
<keyword evidence="3" id="KW-1185">Reference proteome</keyword>
<reference evidence="2" key="1">
    <citation type="submission" date="2020-08" db="EMBL/GenBank/DDBJ databases">
        <title>Genome public.</title>
        <authorList>
            <person name="Liu C."/>
            <person name="Sun Q."/>
        </authorList>
    </citation>
    <scope>NUCLEOTIDE SEQUENCE</scope>
    <source>
        <strain evidence="2">H8</strain>
    </source>
</reference>
<evidence type="ECO:0000313" key="2">
    <source>
        <dbReference type="EMBL" id="MBC8541121.1"/>
    </source>
</evidence>
<dbReference type="InterPro" id="IPR006674">
    <property type="entry name" value="HD_domain"/>
</dbReference>
<dbReference type="Proteomes" id="UP000611762">
    <property type="component" value="Unassembled WGS sequence"/>
</dbReference>